<dbReference type="GO" id="GO:0008270">
    <property type="term" value="F:zinc ion binding"/>
    <property type="evidence" value="ECO:0007669"/>
    <property type="project" value="InterPro"/>
</dbReference>
<feature type="region of interest" description="Disordered" evidence="12">
    <location>
        <begin position="886"/>
        <end position="908"/>
    </location>
</feature>
<evidence type="ECO:0000256" key="11">
    <source>
        <dbReference type="PROSITE-ProRule" id="PRU01379"/>
    </source>
</evidence>
<feature type="signal peptide" evidence="13">
    <location>
        <begin position="1"/>
        <end position="28"/>
    </location>
</feature>
<keyword evidence="6 13" id="KW-0732">Signal</keyword>
<feature type="region of interest" description="Disordered" evidence="12">
    <location>
        <begin position="381"/>
        <end position="438"/>
    </location>
</feature>
<dbReference type="PANTHER" id="PTHR11705:SF89">
    <property type="entry name" value="PEPTIDASE M14 CARBOXYPEPTIDASE A DOMAIN-CONTAINING PROTEIN"/>
    <property type="match status" value="1"/>
</dbReference>
<feature type="region of interest" description="Disordered" evidence="12">
    <location>
        <begin position="464"/>
        <end position="710"/>
    </location>
</feature>
<evidence type="ECO:0000259" key="14">
    <source>
        <dbReference type="PROSITE" id="PS52035"/>
    </source>
</evidence>
<dbReference type="OrthoDB" id="3626597at2759"/>
<gene>
    <name evidence="15" type="primary">Dere\GG18205</name>
    <name evidence="15" type="synonym">dere_GLEANR_3064</name>
    <name evidence="15" type="synonym">GG18205</name>
    <name evidence="15" type="ORF">Dere_GG18205</name>
</gene>
<comment type="similarity">
    <text evidence="2 11">Belongs to the peptidase M14 family.</text>
</comment>
<evidence type="ECO:0000256" key="8">
    <source>
        <dbReference type="ARBA" id="ARBA00022833"/>
    </source>
</evidence>
<evidence type="ECO:0000256" key="7">
    <source>
        <dbReference type="ARBA" id="ARBA00022801"/>
    </source>
</evidence>
<feature type="compositionally biased region" description="Polar residues" evidence="12">
    <location>
        <begin position="423"/>
        <end position="437"/>
    </location>
</feature>
<name>B3NWB3_DROER</name>
<keyword evidence="4" id="KW-0645">Protease</keyword>
<feature type="compositionally biased region" description="Low complexity" evidence="12">
    <location>
        <begin position="892"/>
        <end position="906"/>
    </location>
</feature>
<reference evidence="15 16" key="2">
    <citation type="journal article" date="2008" name="Bioinformatics">
        <title>Assembly reconciliation.</title>
        <authorList>
            <person name="Zimin A.V."/>
            <person name="Smith D.R."/>
            <person name="Sutton G."/>
            <person name="Yorke J.A."/>
        </authorList>
    </citation>
    <scope>NUCLEOTIDE SEQUENCE [LARGE SCALE GENOMIC DNA]</scope>
    <source>
        <strain evidence="15 16">TSC#14021-0224.01</strain>
    </source>
</reference>
<dbReference type="KEGG" id="der:6550075"/>
<feature type="region of interest" description="Disordered" evidence="12">
    <location>
        <begin position="278"/>
        <end position="358"/>
    </location>
</feature>
<protein>
    <recommendedName>
        <fullName evidence="14">Peptidase M14 domain-containing protein</fullName>
    </recommendedName>
</protein>
<evidence type="ECO:0000256" key="1">
    <source>
        <dbReference type="ARBA" id="ARBA00001947"/>
    </source>
</evidence>
<evidence type="ECO:0000256" key="10">
    <source>
        <dbReference type="ARBA" id="ARBA00023157"/>
    </source>
</evidence>
<keyword evidence="3 15" id="KW-0121">Carboxypeptidase</keyword>
<dbReference type="PROSITE" id="PS52035">
    <property type="entry name" value="PEPTIDASE_M14"/>
    <property type="match status" value="1"/>
</dbReference>
<evidence type="ECO:0000313" key="15">
    <source>
        <dbReference type="EMBL" id="EDV46452.1"/>
    </source>
</evidence>
<proteinExistence type="inferred from homology"/>
<dbReference type="Pfam" id="PF02244">
    <property type="entry name" value="Propep_M14"/>
    <property type="match status" value="1"/>
</dbReference>
<dbReference type="SMART" id="SM00631">
    <property type="entry name" value="Zn_pept"/>
    <property type="match status" value="1"/>
</dbReference>
<evidence type="ECO:0000256" key="6">
    <source>
        <dbReference type="ARBA" id="ARBA00022729"/>
    </source>
</evidence>
<accession>B3NWB3</accession>
<keyword evidence="8" id="KW-0862">Zinc</keyword>
<comment type="cofactor">
    <cofactor evidence="1">
        <name>Zn(2+)</name>
        <dbReference type="ChEBI" id="CHEBI:29105"/>
    </cofactor>
</comment>
<keyword evidence="9" id="KW-0482">Metalloprotease</keyword>
<feature type="compositionally biased region" description="Acidic residues" evidence="12">
    <location>
        <begin position="629"/>
        <end position="647"/>
    </location>
</feature>
<dbReference type="Gene3D" id="3.40.630.10">
    <property type="entry name" value="Zn peptidases"/>
    <property type="match status" value="1"/>
</dbReference>
<keyword evidence="5" id="KW-0479">Metal-binding</keyword>
<evidence type="ECO:0000256" key="2">
    <source>
        <dbReference type="ARBA" id="ARBA00005988"/>
    </source>
</evidence>
<evidence type="ECO:0000256" key="12">
    <source>
        <dbReference type="SAM" id="MobiDB-lite"/>
    </source>
</evidence>
<dbReference type="Gene3D" id="3.30.70.340">
    <property type="entry name" value="Metallocarboxypeptidase-like"/>
    <property type="match status" value="1"/>
</dbReference>
<dbReference type="GO" id="GO:0006508">
    <property type="term" value="P:proteolysis"/>
    <property type="evidence" value="ECO:0007669"/>
    <property type="project" value="UniProtKB-KW"/>
</dbReference>
<dbReference type="SUPFAM" id="SSF53187">
    <property type="entry name" value="Zn-dependent exopeptidases"/>
    <property type="match status" value="1"/>
</dbReference>
<dbReference type="HOGENOM" id="CLU_254247_0_0_1"/>
<keyword evidence="16" id="KW-1185">Reference proteome</keyword>
<dbReference type="GO" id="GO:0004181">
    <property type="term" value="F:metallocarboxypeptidase activity"/>
    <property type="evidence" value="ECO:0007669"/>
    <property type="project" value="InterPro"/>
</dbReference>
<dbReference type="Proteomes" id="UP000008711">
    <property type="component" value="Unassembled WGS sequence"/>
</dbReference>
<evidence type="ECO:0000256" key="13">
    <source>
        <dbReference type="SAM" id="SignalP"/>
    </source>
</evidence>
<feature type="compositionally biased region" description="Basic and acidic residues" evidence="12">
    <location>
        <begin position="648"/>
        <end position="660"/>
    </location>
</feature>
<reference evidence="15 16" key="1">
    <citation type="journal article" date="2007" name="Nature">
        <title>Evolution of genes and genomes on the Drosophila phylogeny.</title>
        <authorList>
            <consortium name="Drosophila 12 Genomes Consortium"/>
            <person name="Clark A.G."/>
            <person name="Eisen M.B."/>
            <person name="Smith D.R."/>
            <person name="Bergman C.M."/>
            <person name="Oliver B."/>
            <person name="Markow T.A."/>
            <person name="Kaufman T.C."/>
            <person name="Kellis M."/>
            <person name="Gelbart W."/>
            <person name="Iyer V.N."/>
            <person name="Pollard D.A."/>
            <person name="Sackton T.B."/>
            <person name="Larracuente A.M."/>
            <person name="Singh N.D."/>
            <person name="Abad J.P."/>
            <person name="Abt D.N."/>
            <person name="Adryan B."/>
            <person name="Aguade M."/>
            <person name="Akashi H."/>
            <person name="Anderson W.W."/>
            <person name="Aquadro C.F."/>
            <person name="Ardell D.H."/>
            <person name="Arguello R."/>
            <person name="Artieri C.G."/>
            <person name="Barbash D.A."/>
            <person name="Barker D."/>
            <person name="Barsanti P."/>
            <person name="Batterham P."/>
            <person name="Batzoglou S."/>
            <person name="Begun D."/>
            <person name="Bhutkar A."/>
            <person name="Blanco E."/>
            <person name="Bosak S.A."/>
            <person name="Bradley R.K."/>
            <person name="Brand A.D."/>
            <person name="Brent M.R."/>
            <person name="Brooks A.N."/>
            <person name="Brown R.H."/>
            <person name="Butlin R.K."/>
            <person name="Caggese C."/>
            <person name="Calvi B.R."/>
            <person name="Bernardo de Carvalho A."/>
            <person name="Caspi A."/>
            <person name="Castrezana S."/>
            <person name="Celniker S.E."/>
            <person name="Chang J.L."/>
            <person name="Chapple C."/>
            <person name="Chatterji S."/>
            <person name="Chinwalla A."/>
            <person name="Civetta A."/>
            <person name="Clifton S.W."/>
            <person name="Comeron J.M."/>
            <person name="Costello J.C."/>
            <person name="Coyne J.A."/>
            <person name="Daub J."/>
            <person name="David R.G."/>
            <person name="Delcher A.L."/>
            <person name="Delehaunty K."/>
            <person name="Do C.B."/>
            <person name="Ebling H."/>
            <person name="Edwards K."/>
            <person name="Eickbush T."/>
            <person name="Evans J.D."/>
            <person name="Filipski A."/>
            <person name="Findeiss S."/>
            <person name="Freyhult E."/>
            <person name="Fulton L."/>
            <person name="Fulton R."/>
            <person name="Garcia A.C."/>
            <person name="Gardiner A."/>
            <person name="Garfield D.A."/>
            <person name="Garvin B.E."/>
            <person name="Gibson G."/>
            <person name="Gilbert D."/>
            <person name="Gnerre S."/>
            <person name="Godfrey J."/>
            <person name="Good R."/>
            <person name="Gotea V."/>
            <person name="Gravely B."/>
            <person name="Greenberg A.J."/>
            <person name="Griffiths-Jones S."/>
            <person name="Gross S."/>
            <person name="Guigo R."/>
            <person name="Gustafson E.A."/>
            <person name="Haerty W."/>
            <person name="Hahn M.W."/>
            <person name="Halligan D.L."/>
            <person name="Halpern A.L."/>
            <person name="Halter G.M."/>
            <person name="Han M.V."/>
            <person name="Heger A."/>
            <person name="Hillier L."/>
            <person name="Hinrichs A.S."/>
            <person name="Holmes I."/>
            <person name="Hoskins R.A."/>
            <person name="Hubisz M.J."/>
            <person name="Hultmark D."/>
            <person name="Huntley M.A."/>
            <person name="Jaffe D.B."/>
            <person name="Jagadeeshan S."/>
            <person name="Jeck W.R."/>
            <person name="Johnson J."/>
            <person name="Jones C.D."/>
            <person name="Jordan W.C."/>
            <person name="Karpen G.H."/>
            <person name="Kataoka E."/>
            <person name="Keightley P.D."/>
            <person name="Kheradpour P."/>
            <person name="Kirkness E.F."/>
            <person name="Koerich L.B."/>
            <person name="Kristiansen K."/>
            <person name="Kudrna D."/>
            <person name="Kulathinal R.J."/>
            <person name="Kumar S."/>
            <person name="Kwok R."/>
            <person name="Lander E."/>
            <person name="Langley C.H."/>
            <person name="Lapoint R."/>
            <person name="Lazzaro B.P."/>
            <person name="Lee S.J."/>
            <person name="Levesque L."/>
            <person name="Li R."/>
            <person name="Lin C.F."/>
            <person name="Lin M.F."/>
            <person name="Lindblad-Toh K."/>
            <person name="Llopart A."/>
            <person name="Long M."/>
            <person name="Low L."/>
            <person name="Lozovsky E."/>
            <person name="Lu J."/>
            <person name="Luo M."/>
            <person name="Machado C.A."/>
            <person name="Makalowski W."/>
            <person name="Marzo M."/>
            <person name="Matsuda M."/>
            <person name="Matzkin L."/>
            <person name="McAllister B."/>
            <person name="McBride C.S."/>
            <person name="McKernan B."/>
            <person name="McKernan K."/>
            <person name="Mendez-Lago M."/>
            <person name="Minx P."/>
            <person name="Mollenhauer M.U."/>
            <person name="Montooth K."/>
            <person name="Mount S.M."/>
            <person name="Mu X."/>
            <person name="Myers E."/>
            <person name="Negre B."/>
            <person name="Newfeld S."/>
            <person name="Nielsen R."/>
            <person name="Noor M.A."/>
            <person name="O'Grady P."/>
            <person name="Pachter L."/>
            <person name="Papaceit M."/>
            <person name="Parisi M.J."/>
            <person name="Parisi M."/>
            <person name="Parts L."/>
            <person name="Pedersen J.S."/>
            <person name="Pesole G."/>
            <person name="Phillippy A.M."/>
            <person name="Ponting C.P."/>
            <person name="Pop M."/>
            <person name="Porcelli D."/>
            <person name="Powell J.R."/>
            <person name="Prohaska S."/>
            <person name="Pruitt K."/>
            <person name="Puig M."/>
            <person name="Quesneville H."/>
            <person name="Ram K.R."/>
            <person name="Rand D."/>
            <person name="Rasmussen M.D."/>
            <person name="Reed L.K."/>
            <person name="Reenan R."/>
            <person name="Reily A."/>
            <person name="Remington K.A."/>
            <person name="Rieger T.T."/>
            <person name="Ritchie M.G."/>
            <person name="Robin C."/>
            <person name="Rogers Y.H."/>
            <person name="Rohde C."/>
            <person name="Rozas J."/>
            <person name="Rubenfield M.J."/>
            <person name="Ruiz A."/>
            <person name="Russo S."/>
            <person name="Salzberg S.L."/>
            <person name="Sanchez-Gracia A."/>
            <person name="Saranga D.J."/>
            <person name="Sato H."/>
            <person name="Schaeffer S.W."/>
            <person name="Schatz M.C."/>
            <person name="Schlenke T."/>
            <person name="Schwartz R."/>
            <person name="Segarra C."/>
            <person name="Singh R.S."/>
            <person name="Sirot L."/>
            <person name="Sirota M."/>
            <person name="Sisneros N.B."/>
            <person name="Smith C.D."/>
            <person name="Smith T.F."/>
            <person name="Spieth J."/>
            <person name="Stage D.E."/>
            <person name="Stark A."/>
            <person name="Stephan W."/>
            <person name="Strausberg R.L."/>
            <person name="Strempel S."/>
            <person name="Sturgill D."/>
            <person name="Sutton G."/>
            <person name="Sutton G.G."/>
            <person name="Tao W."/>
            <person name="Teichmann S."/>
            <person name="Tobari Y.N."/>
            <person name="Tomimura Y."/>
            <person name="Tsolas J.M."/>
            <person name="Valente V.L."/>
            <person name="Venter E."/>
            <person name="Venter J.C."/>
            <person name="Vicario S."/>
            <person name="Vieira F.G."/>
            <person name="Vilella A.J."/>
            <person name="Villasante A."/>
            <person name="Walenz B."/>
            <person name="Wang J."/>
            <person name="Wasserman M."/>
            <person name="Watts T."/>
            <person name="Wilson D."/>
            <person name="Wilson R.K."/>
            <person name="Wing R.A."/>
            <person name="Wolfner M.F."/>
            <person name="Wong A."/>
            <person name="Wong G.K."/>
            <person name="Wu C.I."/>
            <person name="Wu G."/>
            <person name="Yamamoto D."/>
            <person name="Yang H.P."/>
            <person name="Yang S.P."/>
            <person name="Yorke J.A."/>
            <person name="Yoshida K."/>
            <person name="Zdobnov E."/>
            <person name="Zhang P."/>
            <person name="Zhang Y."/>
            <person name="Zimin A.V."/>
            <person name="Baldwin J."/>
            <person name="Abdouelleil A."/>
            <person name="Abdulkadir J."/>
            <person name="Abebe A."/>
            <person name="Abera B."/>
            <person name="Abreu J."/>
            <person name="Acer S.C."/>
            <person name="Aftuck L."/>
            <person name="Alexander A."/>
            <person name="An P."/>
            <person name="Anderson E."/>
            <person name="Anderson S."/>
            <person name="Arachi H."/>
            <person name="Azer M."/>
            <person name="Bachantsang P."/>
            <person name="Barry A."/>
            <person name="Bayul T."/>
            <person name="Berlin A."/>
            <person name="Bessette D."/>
            <person name="Bloom T."/>
            <person name="Blye J."/>
            <person name="Boguslavskiy L."/>
            <person name="Bonnet C."/>
            <person name="Boukhgalter B."/>
            <person name="Bourzgui I."/>
            <person name="Brown A."/>
            <person name="Cahill P."/>
            <person name="Channer S."/>
            <person name="Cheshatsang Y."/>
            <person name="Chuda L."/>
            <person name="Citroen M."/>
            <person name="Collymore A."/>
            <person name="Cooke P."/>
            <person name="Costello M."/>
            <person name="D'Aco K."/>
            <person name="Daza R."/>
            <person name="De Haan G."/>
            <person name="DeGray S."/>
            <person name="DeMaso C."/>
            <person name="Dhargay N."/>
            <person name="Dooley K."/>
            <person name="Dooley E."/>
            <person name="Doricent M."/>
            <person name="Dorje P."/>
            <person name="Dorjee K."/>
            <person name="Dupes A."/>
            <person name="Elong R."/>
            <person name="Falk J."/>
            <person name="Farina A."/>
            <person name="Faro S."/>
            <person name="Ferguson D."/>
            <person name="Fisher S."/>
            <person name="Foley C.D."/>
            <person name="Franke A."/>
            <person name="Friedrich D."/>
            <person name="Gadbois L."/>
            <person name="Gearin G."/>
            <person name="Gearin C.R."/>
            <person name="Giannoukos G."/>
            <person name="Goode T."/>
            <person name="Graham J."/>
            <person name="Grandbois E."/>
            <person name="Grewal S."/>
            <person name="Gyaltsen K."/>
            <person name="Hafez N."/>
            <person name="Hagos B."/>
            <person name="Hall J."/>
            <person name="Henson C."/>
            <person name="Hollinger A."/>
            <person name="Honan T."/>
            <person name="Huard M.D."/>
            <person name="Hughes L."/>
            <person name="Hurhula B."/>
            <person name="Husby M.E."/>
            <person name="Kamat A."/>
            <person name="Kanga B."/>
            <person name="Kashin S."/>
            <person name="Khazanovich D."/>
            <person name="Kisner P."/>
            <person name="Lance K."/>
            <person name="Lara M."/>
            <person name="Lee W."/>
            <person name="Lennon N."/>
            <person name="Letendre F."/>
            <person name="LeVine R."/>
            <person name="Lipovsky A."/>
            <person name="Liu X."/>
            <person name="Liu J."/>
            <person name="Liu S."/>
            <person name="Lokyitsang T."/>
            <person name="Lokyitsang Y."/>
            <person name="Lubonja R."/>
            <person name="Lui A."/>
            <person name="MacDonald P."/>
            <person name="Magnisalis V."/>
            <person name="Maru K."/>
            <person name="Matthews C."/>
            <person name="McCusker W."/>
            <person name="McDonough S."/>
            <person name="Mehta T."/>
            <person name="Meldrim J."/>
            <person name="Meneus L."/>
            <person name="Mihai O."/>
            <person name="Mihalev A."/>
            <person name="Mihova T."/>
            <person name="Mittelman R."/>
            <person name="Mlenga V."/>
            <person name="Montmayeur A."/>
            <person name="Mulrain L."/>
            <person name="Navidi A."/>
            <person name="Naylor J."/>
            <person name="Negash T."/>
            <person name="Nguyen T."/>
            <person name="Nguyen N."/>
            <person name="Nicol R."/>
            <person name="Norbu C."/>
            <person name="Norbu N."/>
            <person name="Novod N."/>
            <person name="O'Neill B."/>
            <person name="Osman S."/>
            <person name="Markiewicz E."/>
            <person name="Oyono O.L."/>
            <person name="Patti C."/>
            <person name="Phunkhang P."/>
            <person name="Pierre F."/>
            <person name="Priest M."/>
            <person name="Raghuraman S."/>
            <person name="Rege F."/>
            <person name="Reyes R."/>
            <person name="Rise C."/>
            <person name="Rogov P."/>
            <person name="Ross K."/>
            <person name="Ryan E."/>
            <person name="Settipalli S."/>
            <person name="Shea T."/>
            <person name="Sherpa N."/>
            <person name="Shi L."/>
            <person name="Shih D."/>
            <person name="Sparrow T."/>
            <person name="Spaulding J."/>
            <person name="Stalker J."/>
            <person name="Stange-Thomann N."/>
            <person name="Stavropoulos S."/>
            <person name="Stone C."/>
            <person name="Strader C."/>
            <person name="Tesfaye S."/>
            <person name="Thomson T."/>
            <person name="Thoulutsang Y."/>
            <person name="Thoulutsang D."/>
            <person name="Topham K."/>
            <person name="Topping I."/>
            <person name="Tsamla T."/>
            <person name="Vassiliev H."/>
            <person name="Vo A."/>
            <person name="Wangchuk T."/>
            <person name="Wangdi T."/>
            <person name="Weiand M."/>
            <person name="Wilkinson J."/>
            <person name="Wilson A."/>
            <person name="Yadav S."/>
            <person name="Young G."/>
            <person name="Yu Q."/>
            <person name="Zembek L."/>
            <person name="Zhong D."/>
            <person name="Zimmer A."/>
            <person name="Zwirko Z."/>
            <person name="Jaffe D.B."/>
            <person name="Alvarez P."/>
            <person name="Brockman W."/>
            <person name="Butler J."/>
            <person name="Chin C."/>
            <person name="Gnerre S."/>
            <person name="Grabherr M."/>
            <person name="Kleber M."/>
            <person name="Mauceli E."/>
            <person name="MacCallum I."/>
        </authorList>
    </citation>
    <scope>NUCLEOTIDE SEQUENCE [LARGE SCALE GENOMIC DNA]</scope>
    <source>
        <strain evidence="15 16">TSC#14021-0224.01</strain>
    </source>
</reference>
<sequence>MVTGLPVVHLIVVVVVFLVVVVVHPAGAIDFGYHPSAEEFDSLVRQGWGRDLLQRRAQDRRFVPRYQHQTSIRFEPPELDFQLFDEDQQQAPSQPYVFESVEDNQSGSTISDQFHVQSELLEIKEPNLSHKPQTKPQSAGNGTTFPIYFTHPTTGIVYAISQVGVGQSPSLVPTQSRNDSNTIAIYVSKAQYDADMERLRRQYEQQCQSIPPGTVISTLNPVHHGGTTARPQIIRLKKPKKPMTRPSNKLPNPNYRPPPVMVTSGPIDHVSDQLLKLPHRTGSTTSSTTTSTTSTTSRPNTRRKKRKKKPKNKTKVIKKRPGYGTNNTRRPQGSLPIILGKRPTTTTTTTTTTRPPPAYTQLEKPHMPHATLATSNVFSQNLLRSGPAPPEESETLEEQGPLQVDEPLNLRTRRSVEDMPGPETTSEPLQPKRNTSLKALIKKRVLKSAVRRFRVNKEQLLPKAGTLKNQDEMDASGTPRLRTRRALGSLKNGGIGKSQGPEGAEKEVTAESTKGSQKVVSKKSKTILSRGSPHGVAARRVSTPKRRSPKGSSRRRQTKQQTPPSTQKKDASSGGVLHIPSAVHLLHRNHSRDEAPKAPMKANQKQEQKIKERKRGRPELPSFDIFELISDDDYEDEGEEEDEDYYFEDEHKNEHKRKPDASSSTEIAHSDLKEDSSSAEEGADFGAMVAEETTTTATISSSEEEDAIYSTKNSMVKKQIRIKRRPVDSDEDYDDDEDSGIGGFFRMIFYPVQVAMSRLMDGFGSPDEEEDKDPVSPPVSKYPSYTLYHSAHSNEAYAEPDDVDSEDEEDSSTLGSWLGSWFGLQRRTKKIGSTTTTMPVPLPTPTKAPPSWLESWFGFGSTTEADAEDDYDKWFSSWFDSRPKRKVRRRSTTSTSTTSTTTTTHTPSAAAQVPILTIVDPLRNPQNWIGILAHHIVNSTGSAISTSTSNPLLQALATRMTTRGTTSTTTTTSRPEIPRRISYDKYQIWRLKPQDEEQVRALEEFKKGDDGVKLHWLKGPSLRGLTDVLVPPKMLVDFQGTLNYEGIAHEVLIFDVGKAIAYELTKEDYLQTTRPSKPRPTVPPPMTWTRYHNHDEIVKYLETLRMRHPQLVELIHIGRSFEGRPLIVVKIESKQATAAAYHEGMHTTKRPKRKRKSGQANAVFVEAGAQGLAWIGPATATWMIAELLRLMKTNKSNVDVEFIRNTTWYIMPVLNPDGYAYSHEYDRFWKKSRSQHQAPPPSGLLDSAMTWLQQKRGPDKVCYGVDLDRNWLYHWGKRGSSKAPCNEFYAGPAPFSEPETKAVSEFLMDYRTQIKMYISLQAYGQVISYPVKANSTFNSERLDDFLDVAMVGTDGLRKKGSKSRYKVDASNDLIEQRSGCADAFAAYEIGIPFSYTIQLADNGVHGYLLPSSAIEPTARDAFEIISGMLDYI</sequence>
<dbReference type="InterPro" id="IPR036990">
    <property type="entry name" value="M14A-like_propep"/>
</dbReference>
<dbReference type="SUPFAM" id="SSF54897">
    <property type="entry name" value="Protease propeptides/inhibitors"/>
    <property type="match status" value="1"/>
</dbReference>
<keyword evidence="7 15" id="KW-0378">Hydrolase</keyword>
<dbReference type="OMA" id="LEKPHMP"/>
<organism evidence="15 16">
    <name type="scientific">Drosophila erecta</name>
    <name type="common">Fruit fly</name>
    <dbReference type="NCBI Taxonomy" id="7220"/>
    <lineage>
        <taxon>Eukaryota</taxon>
        <taxon>Metazoa</taxon>
        <taxon>Ecdysozoa</taxon>
        <taxon>Arthropoda</taxon>
        <taxon>Hexapoda</taxon>
        <taxon>Insecta</taxon>
        <taxon>Pterygota</taxon>
        <taxon>Neoptera</taxon>
        <taxon>Endopterygota</taxon>
        <taxon>Diptera</taxon>
        <taxon>Brachycera</taxon>
        <taxon>Muscomorpha</taxon>
        <taxon>Ephydroidea</taxon>
        <taxon>Drosophilidae</taxon>
        <taxon>Drosophila</taxon>
        <taxon>Sophophora</taxon>
    </lineage>
</organism>
<evidence type="ECO:0000256" key="3">
    <source>
        <dbReference type="ARBA" id="ARBA00022645"/>
    </source>
</evidence>
<evidence type="ECO:0000256" key="4">
    <source>
        <dbReference type="ARBA" id="ARBA00022670"/>
    </source>
</evidence>
<feature type="domain" description="Peptidase M14" evidence="14">
    <location>
        <begin position="1090"/>
        <end position="1432"/>
    </location>
</feature>
<dbReference type="PANTHER" id="PTHR11705">
    <property type="entry name" value="PROTEASE FAMILY M14 CARBOXYPEPTIDASE A,B"/>
    <property type="match status" value="1"/>
</dbReference>
<dbReference type="InterPro" id="IPR003146">
    <property type="entry name" value="M14A_act_pep"/>
</dbReference>
<feature type="region of interest" description="Disordered" evidence="12">
    <location>
        <begin position="761"/>
        <end position="780"/>
    </location>
</feature>
<feature type="compositionally biased region" description="Low complexity" evidence="12">
    <location>
        <begin position="280"/>
        <end position="299"/>
    </location>
</feature>
<evidence type="ECO:0000256" key="5">
    <source>
        <dbReference type="ARBA" id="ARBA00022723"/>
    </source>
</evidence>
<evidence type="ECO:0000313" key="16">
    <source>
        <dbReference type="Proteomes" id="UP000008711"/>
    </source>
</evidence>
<dbReference type="eggNOG" id="KOG2650">
    <property type="taxonomic scope" value="Eukaryota"/>
</dbReference>
<dbReference type="GO" id="GO:0005615">
    <property type="term" value="C:extracellular space"/>
    <property type="evidence" value="ECO:0007669"/>
    <property type="project" value="TreeGrafter"/>
</dbReference>
<comment type="caution">
    <text evidence="11">Lacks conserved residue(s) required for the propagation of feature annotation.</text>
</comment>
<dbReference type="Pfam" id="PF00246">
    <property type="entry name" value="Peptidase_M14"/>
    <property type="match status" value="1"/>
</dbReference>
<feature type="compositionally biased region" description="Low complexity" evidence="12">
    <location>
        <begin position="342"/>
        <end position="353"/>
    </location>
</feature>
<dbReference type="InterPro" id="IPR000834">
    <property type="entry name" value="Peptidase_M14"/>
</dbReference>
<feature type="compositionally biased region" description="Basic residues" evidence="12">
    <location>
        <begin position="300"/>
        <end position="321"/>
    </location>
</feature>
<feature type="compositionally biased region" description="Low complexity" evidence="12">
    <location>
        <begin position="690"/>
        <end position="701"/>
    </location>
</feature>
<dbReference type="PRINTS" id="PR00765">
    <property type="entry name" value="CRBOXYPTASEA"/>
</dbReference>
<dbReference type="FunFam" id="3.40.630.10:FF:000151">
    <property type="entry name" value="Blast:Carboxypeptidase B"/>
    <property type="match status" value="1"/>
</dbReference>
<dbReference type="EMBL" id="CH954180">
    <property type="protein sequence ID" value="EDV46452.1"/>
    <property type="molecule type" value="Genomic_DNA"/>
</dbReference>
<feature type="compositionally biased region" description="Basic residues" evidence="12">
    <location>
        <begin position="542"/>
        <end position="558"/>
    </location>
</feature>
<feature type="chain" id="PRO_5002795642" description="Peptidase M14 domain-containing protein" evidence="13">
    <location>
        <begin position="29"/>
        <end position="1432"/>
    </location>
</feature>
<evidence type="ECO:0000256" key="9">
    <source>
        <dbReference type="ARBA" id="ARBA00023049"/>
    </source>
</evidence>
<dbReference type="PhylomeDB" id="B3NWB3"/>
<feature type="region of interest" description="Disordered" evidence="12">
    <location>
        <begin position="236"/>
        <end position="266"/>
    </location>
</feature>
<dbReference type="FunFam" id="3.30.70.340:FF:000005">
    <property type="entry name" value="Carboxypeptidase A"/>
    <property type="match status" value="1"/>
</dbReference>
<keyword evidence="10" id="KW-1015">Disulfide bond</keyword>